<evidence type="ECO:0000259" key="1">
    <source>
        <dbReference type="Pfam" id="PF01326"/>
    </source>
</evidence>
<organism evidence="2">
    <name type="scientific">marine sediment metagenome</name>
    <dbReference type="NCBI Taxonomy" id="412755"/>
    <lineage>
        <taxon>unclassified sequences</taxon>
        <taxon>metagenomes</taxon>
        <taxon>ecological metagenomes</taxon>
    </lineage>
</organism>
<feature type="non-terminal residue" evidence="2">
    <location>
        <position position="108"/>
    </location>
</feature>
<dbReference type="GO" id="GO:0050242">
    <property type="term" value="F:pyruvate, phosphate dikinase activity"/>
    <property type="evidence" value="ECO:0007669"/>
    <property type="project" value="InterPro"/>
</dbReference>
<evidence type="ECO:0000313" key="2">
    <source>
        <dbReference type="EMBL" id="GAG54119.1"/>
    </source>
</evidence>
<sequence>MTSTDTPKYVYDFSEGRKELKNLLGGKGANLGEMTHLGLNIPPGFTITTEACLLYFKDPEKIMAQIKPMVLEHLKSLEKTTGKIFGDDHNPLLLSIRSGAPMSMPGMM</sequence>
<dbReference type="SUPFAM" id="SSF56059">
    <property type="entry name" value="Glutathione synthetase ATP-binding domain-like"/>
    <property type="match status" value="1"/>
</dbReference>
<dbReference type="PANTHER" id="PTHR22931">
    <property type="entry name" value="PHOSPHOENOLPYRUVATE DIKINASE-RELATED"/>
    <property type="match status" value="1"/>
</dbReference>
<reference evidence="2" key="1">
    <citation type="journal article" date="2014" name="Front. Microbiol.">
        <title>High frequency of phylogenetically diverse reductive dehalogenase-homologous genes in deep subseafloor sedimentary metagenomes.</title>
        <authorList>
            <person name="Kawai M."/>
            <person name="Futagami T."/>
            <person name="Toyoda A."/>
            <person name="Takaki Y."/>
            <person name="Nishi S."/>
            <person name="Hori S."/>
            <person name="Arai W."/>
            <person name="Tsubouchi T."/>
            <person name="Morono Y."/>
            <person name="Uchiyama I."/>
            <person name="Ito T."/>
            <person name="Fujiyama A."/>
            <person name="Inagaki F."/>
            <person name="Takami H."/>
        </authorList>
    </citation>
    <scope>NUCLEOTIDE SEQUENCE</scope>
    <source>
        <strain evidence="2">Expedition CK06-06</strain>
    </source>
</reference>
<dbReference type="PANTHER" id="PTHR22931:SF9">
    <property type="entry name" value="PYRUVATE, PHOSPHATE DIKINASE 1, CHLOROPLASTIC"/>
    <property type="match status" value="1"/>
</dbReference>
<dbReference type="Gene3D" id="3.30.1490.20">
    <property type="entry name" value="ATP-grasp fold, A domain"/>
    <property type="match status" value="1"/>
</dbReference>
<dbReference type="InterPro" id="IPR002192">
    <property type="entry name" value="PPDK_AMP/ATP-bd"/>
</dbReference>
<gene>
    <name evidence="2" type="ORF">S01H4_18967</name>
</gene>
<name>X0YDY1_9ZZZZ</name>
<proteinExistence type="predicted"/>
<dbReference type="InterPro" id="IPR010121">
    <property type="entry name" value="Pyruvate_phosphate_dikinase"/>
</dbReference>
<accession>X0YDY1</accession>
<protein>
    <recommendedName>
        <fullName evidence="1">Pyruvate phosphate dikinase AMP/ATP-binding domain-containing protein</fullName>
    </recommendedName>
</protein>
<dbReference type="EMBL" id="BART01008432">
    <property type="protein sequence ID" value="GAG54119.1"/>
    <property type="molecule type" value="Genomic_DNA"/>
</dbReference>
<comment type="caution">
    <text evidence="2">The sequence shown here is derived from an EMBL/GenBank/DDBJ whole genome shotgun (WGS) entry which is preliminary data.</text>
</comment>
<dbReference type="Pfam" id="PF01326">
    <property type="entry name" value="PPDK_N"/>
    <property type="match status" value="1"/>
</dbReference>
<dbReference type="InterPro" id="IPR013815">
    <property type="entry name" value="ATP_grasp_subdomain_1"/>
</dbReference>
<dbReference type="GO" id="GO:0005524">
    <property type="term" value="F:ATP binding"/>
    <property type="evidence" value="ECO:0007669"/>
    <property type="project" value="InterPro"/>
</dbReference>
<feature type="domain" description="Pyruvate phosphate dikinase AMP/ATP-binding" evidence="1">
    <location>
        <begin position="22"/>
        <end position="84"/>
    </location>
</feature>
<dbReference type="AlphaFoldDB" id="X0YDY1"/>
<dbReference type="GO" id="GO:0016301">
    <property type="term" value="F:kinase activity"/>
    <property type="evidence" value="ECO:0007669"/>
    <property type="project" value="InterPro"/>
</dbReference>